<evidence type="ECO:0000259" key="6">
    <source>
        <dbReference type="Pfam" id="PF01494"/>
    </source>
</evidence>
<comment type="caution">
    <text evidence="7">The sequence shown here is derived from an EMBL/GenBank/DDBJ whole genome shotgun (WGS) entry which is preliminary data.</text>
</comment>
<evidence type="ECO:0000313" key="7">
    <source>
        <dbReference type="EMBL" id="KAF9962177.1"/>
    </source>
</evidence>
<gene>
    <name evidence="7" type="ORF">BGZ70_008108</name>
</gene>
<dbReference type="GO" id="GO:0071949">
    <property type="term" value="F:FAD binding"/>
    <property type="evidence" value="ECO:0007669"/>
    <property type="project" value="InterPro"/>
</dbReference>
<keyword evidence="8" id="KW-1185">Reference proteome</keyword>
<evidence type="ECO:0000313" key="8">
    <source>
        <dbReference type="Proteomes" id="UP000738359"/>
    </source>
</evidence>
<comment type="similarity">
    <text evidence="1">Belongs to the paxM FAD-dependent monooxygenase family.</text>
</comment>
<dbReference type="Pfam" id="PF01494">
    <property type="entry name" value="FAD_binding_3"/>
    <property type="match status" value="1"/>
</dbReference>
<dbReference type="InterPro" id="IPR002938">
    <property type="entry name" value="FAD-bd"/>
</dbReference>
<proteinExistence type="inferred from homology"/>
<evidence type="ECO:0000256" key="3">
    <source>
        <dbReference type="ARBA" id="ARBA00022827"/>
    </source>
</evidence>
<feature type="domain" description="FAD-binding" evidence="6">
    <location>
        <begin position="10"/>
        <end position="352"/>
    </location>
</feature>
<keyword evidence="4" id="KW-0560">Oxidoreductase</keyword>
<accession>A0A9P6J4E8</accession>
<dbReference type="AlphaFoldDB" id="A0A9P6J4E8"/>
<name>A0A9P6J4E8_MORAP</name>
<dbReference type="InterPro" id="IPR036188">
    <property type="entry name" value="FAD/NAD-bd_sf"/>
</dbReference>
<protein>
    <recommendedName>
        <fullName evidence="6">FAD-binding domain-containing protein</fullName>
    </recommendedName>
</protein>
<keyword evidence="2" id="KW-0285">Flavoprotein</keyword>
<dbReference type="Proteomes" id="UP000738359">
    <property type="component" value="Unassembled WGS sequence"/>
</dbReference>
<evidence type="ECO:0000256" key="5">
    <source>
        <dbReference type="SAM" id="MobiDB-lite"/>
    </source>
</evidence>
<keyword evidence="3" id="KW-0274">FAD</keyword>
<dbReference type="Gene3D" id="3.50.50.60">
    <property type="entry name" value="FAD/NAD(P)-binding domain"/>
    <property type="match status" value="1"/>
</dbReference>
<evidence type="ECO:0000256" key="1">
    <source>
        <dbReference type="ARBA" id="ARBA00007992"/>
    </source>
</evidence>
<reference evidence="7" key="1">
    <citation type="journal article" date="2020" name="Fungal Divers.">
        <title>Resolving the Mortierellaceae phylogeny through synthesis of multi-gene phylogenetics and phylogenomics.</title>
        <authorList>
            <person name="Vandepol N."/>
            <person name="Liber J."/>
            <person name="Desiro A."/>
            <person name="Na H."/>
            <person name="Kennedy M."/>
            <person name="Barry K."/>
            <person name="Grigoriev I.V."/>
            <person name="Miller A.N."/>
            <person name="O'Donnell K."/>
            <person name="Stajich J.E."/>
            <person name="Bonito G."/>
        </authorList>
    </citation>
    <scope>NUCLEOTIDE SEQUENCE</scope>
    <source>
        <strain evidence="7">CK1249</strain>
    </source>
</reference>
<dbReference type="InterPro" id="IPR050562">
    <property type="entry name" value="FAD_mOase_fung"/>
</dbReference>
<evidence type="ECO:0000256" key="2">
    <source>
        <dbReference type="ARBA" id="ARBA00022630"/>
    </source>
</evidence>
<dbReference type="EMBL" id="JAAAHY010000559">
    <property type="protein sequence ID" value="KAF9962177.1"/>
    <property type="molecule type" value="Genomic_DNA"/>
</dbReference>
<dbReference type="PANTHER" id="PTHR47356:SF2">
    <property type="entry name" value="FAD-BINDING DOMAIN-CONTAINING PROTEIN-RELATED"/>
    <property type="match status" value="1"/>
</dbReference>
<dbReference type="PANTHER" id="PTHR47356">
    <property type="entry name" value="FAD-DEPENDENT MONOOXYGENASE ASQG-RELATED"/>
    <property type="match status" value="1"/>
</dbReference>
<feature type="region of interest" description="Disordered" evidence="5">
    <location>
        <begin position="440"/>
        <end position="465"/>
    </location>
</feature>
<dbReference type="OrthoDB" id="655030at2759"/>
<evidence type="ECO:0000256" key="4">
    <source>
        <dbReference type="ARBA" id="ARBA00023002"/>
    </source>
</evidence>
<dbReference type="GO" id="GO:0004497">
    <property type="term" value="F:monooxygenase activity"/>
    <property type="evidence" value="ECO:0007669"/>
    <property type="project" value="InterPro"/>
</dbReference>
<feature type="compositionally biased region" description="Basic and acidic residues" evidence="5">
    <location>
        <begin position="449"/>
        <end position="465"/>
    </location>
</feature>
<dbReference type="SUPFAM" id="SSF51905">
    <property type="entry name" value="FAD/NAD(P)-binding domain"/>
    <property type="match status" value="1"/>
</dbReference>
<sequence length="465" mass="51382">MSLPPRPRPRVVIVGAGLGGLMMGILLEKMDVPYQILERATKIKPLGSLMGFNANILGVFEQLGFLKEILDISNSSKGIVIYSEKMEKTAEVSMTNYAELAGYDNIIFSRSDLYDIMLRRVPAEKIAMGKRVLSVKETDQGVIVGCSDNSTYEADIVIGADGAYSAVRQCIYKEAADAGSLPLSDTEDLAVPFVCMVGTTDPQSVDKYPQLNEPEEFVHHVIGSTTPYTWSTRSVPGHRFCWTVTAQVTDQTKAVDQRFRSSEWGPESSEGMVKMVRGLPLPIAKDLTLGDMIDATPADGICKVMLEEKLFETWSFKRSVLIGDACHKMLPSGGQGVINAMQDAVILANCLYDLNDLKLESITAAFLDYKEQRYAQTKKLTTISKMNALITTGQTLFDRVLRYGALNLVPKWLQIAHLRTGVEYRPQIMFLPTIKDKGTVPSLPRKPSKRYEAELTEGKKSATAL</sequence>
<organism evidence="7 8">
    <name type="scientific">Mortierella alpina</name>
    <name type="common">Oleaginous fungus</name>
    <name type="synonym">Mortierella renispora</name>
    <dbReference type="NCBI Taxonomy" id="64518"/>
    <lineage>
        <taxon>Eukaryota</taxon>
        <taxon>Fungi</taxon>
        <taxon>Fungi incertae sedis</taxon>
        <taxon>Mucoromycota</taxon>
        <taxon>Mortierellomycotina</taxon>
        <taxon>Mortierellomycetes</taxon>
        <taxon>Mortierellales</taxon>
        <taxon>Mortierellaceae</taxon>
        <taxon>Mortierella</taxon>
    </lineage>
</organism>
<dbReference type="PRINTS" id="PR00420">
    <property type="entry name" value="RNGMNOXGNASE"/>
</dbReference>